<evidence type="ECO:0000256" key="1">
    <source>
        <dbReference type="SAM" id="Phobius"/>
    </source>
</evidence>
<name>A0A2V1HN93_9MICO</name>
<reference evidence="2 3" key="1">
    <citation type="submission" date="2018-05" db="EMBL/GenBank/DDBJ databases">
        <title>Amnibacterium sp. M8JJ-5, whole genome shotgun sequence.</title>
        <authorList>
            <person name="Tuo L."/>
        </authorList>
    </citation>
    <scope>NUCLEOTIDE SEQUENCE [LARGE SCALE GENOMIC DNA]</scope>
    <source>
        <strain evidence="2 3">M8JJ-5</strain>
    </source>
</reference>
<feature type="transmembrane region" description="Helical" evidence="1">
    <location>
        <begin position="252"/>
        <end position="271"/>
    </location>
</feature>
<feature type="transmembrane region" description="Helical" evidence="1">
    <location>
        <begin position="667"/>
        <end position="684"/>
    </location>
</feature>
<feature type="transmembrane region" description="Helical" evidence="1">
    <location>
        <begin position="202"/>
        <end position="221"/>
    </location>
</feature>
<feature type="transmembrane region" description="Helical" evidence="1">
    <location>
        <begin position="725"/>
        <end position="744"/>
    </location>
</feature>
<feature type="transmembrane region" description="Helical" evidence="1">
    <location>
        <begin position="1136"/>
        <end position="1157"/>
    </location>
</feature>
<feature type="transmembrane region" description="Helical" evidence="1">
    <location>
        <begin position="1216"/>
        <end position="1234"/>
    </location>
</feature>
<dbReference type="AlphaFoldDB" id="A0A2V1HN93"/>
<feature type="transmembrane region" description="Helical" evidence="1">
    <location>
        <begin position="641"/>
        <end position="661"/>
    </location>
</feature>
<organism evidence="2 3">
    <name type="scientific">Amnibacterium flavum</name>
    <dbReference type="NCBI Taxonomy" id="2173173"/>
    <lineage>
        <taxon>Bacteria</taxon>
        <taxon>Bacillati</taxon>
        <taxon>Actinomycetota</taxon>
        <taxon>Actinomycetes</taxon>
        <taxon>Micrococcales</taxon>
        <taxon>Microbacteriaceae</taxon>
        <taxon>Amnibacterium</taxon>
    </lineage>
</organism>
<keyword evidence="1" id="KW-1133">Transmembrane helix</keyword>
<feature type="transmembrane region" description="Helical" evidence="1">
    <location>
        <begin position="394"/>
        <end position="416"/>
    </location>
</feature>
<sequence>MSEPGQASAEWSEQTARHVTDMHRCPRCGATLQGAPSCSVCHAVLDGAEGAAVWQASVAVADALRARAALIAKLPIRQAVPAAGPPTEAARPVSSLQPGAIVLAPADRGGYSVQSLLAVAGAGLFAVAAVVFVFFNPDLTDLGTRTVIVGAIAALFLAGAWLLARRGLTFSAEAIGALGAIFVGLTASGAASGAAATAFWTSLGIATLVATIVLFGLAQLIRLRSLQWFASVGLTITPAFFGFGGAGVLGTVAGALGSVAAALVGHALLGRSRVTDHPATERTTITVLQVVAAVIAVVAVPFVDIDGPGRVLIIALVFAVLAALAVFAARIQIRRFWSLTVGASAAAAIAVLPFAAEALDERWLLSTVPLFAALALIAAAALPRLGPVRRTAFTVGVAGVLVMSTLPATLIALGQLSSPLLDLLLARRFDGSSTADPADALTTSPGGELTASFAGDAAVLGLFAVAAGLAIAARIARSRPATSRAAITAAVWMGVLAALAATPLPLLVQAAQIALALALAVGLGFVILRFRALERRLVVPIAVGAHLAVVLAAFISWEGSPIIAVIAGAPVLGALAVATRTVPEPVRFVHVGAGYAYALGIVATAFDQTELEPIAVLSLTVSVGAVAALVTTAWERIPVRAWYAVLVVTALPFLAGVASVLVERTGWTALSTALIAALAVSLVLTRRPRLSPVVRIAAAAIIVPAVAVVLVTLGAWSLPSSGSPVVLPVIAVVVGVVLAALRSVERLLAARGHGSVGALEVAVIQLSTLLTAAITVLLSLLREAAGLGTTVIVLLVLGAGAAAARVYSGRRWGWWLAAACWTGALWSVWALVGVGLVEAYILPPALAAVVVGLVALARHRSGAPLVASGLAIALLPTLVLLLVIGDGETDGVHVPWRASALLIASALFLVAAYLIGEANRFRPIRGALLLLAVVAAAAGPVQAVRYGLEVDVRFDSVGNLLLVVLLLSVIAVTLAVAAARRAAVAPVAVSSTDPSSDGSGSARWRSVGRGLSGRWGSVPAVLYLVAGPISTIRDDWAVIWTLWTLMMILLVVLLISVSRAQRGPTLFPPVIVTYLVAWITAVVAWSPRDLRVEWFSLPLGLAVLAAGVLTWAHEARSGGDPGIRRSGRLSDWPRGWGGSWRLLGPGIFLTILPSVLATGTDPATPRAILVIALALAAILVGSARRLAAPFVLGLVALPIENIVVFVVQIGREISALPWWITLATAGAVLLALAVTSERKTAQGGGVAARIRELR</sequence>
<comment type="caution">
    <text evidence="2">The sequence shown here is derived from an EMBL/GenBank/DDBJ whole genome shotgun (WGS) entry which is preliminary data.</text>
</comment>
<feature type="transmembrane region" description="Helical" evidence="1">
    <location>
        <begin position="116"/>
        <end position="135"/>
    </location>
</feature>
<feature type="transmembrane region" description="Helical" evidence="1">
    <location>
        <begin position="336"/>
        <end position="356"/>
    </location>
</feature>
<feature type="transmembrane region" description="Helical" evidence="1">
    <location>
        <begin position="787"/>
        <end position="807"/>
    </location>
</feature>
<feature type="transmembrane region" description="Helical" evidence="1">
    <location>
        <begin position="1036"/>
        <end position="1054"/>
    </location>
</feature>
<dbReference type="NCBIfam" id="NF047321">
    <property type="entry name" value="SCO7613_CTERM"/>
    <property type="match status" value="1"/>
</dbReference>
<feature type="transmembrane region" description="Helical" evidence="1">
    <location>
        <begin position="840"/>
        <end position="857"/>
    </location>
</feature>
<feature type="transmembrane region" description="Helical" evidence="1">
    <location>
        <begin position="283"/>
        <end position="303"/>
    </location>
</feature>
<feature type="transmembrane region" description="Helical" evidence="1">
    <location>
        <begin position="756"/>
        <end position="781"/>
    </location>
</feature>
<dbReference type="RefSeq" id="WP_116756532.1">
    <property type="nucleotide sequence ID" value="NZ_JBHUEX010000001.1"/>
</dbReference>
<dbReference type="EMBL" id="QEOP01000002">
    <property type="protein sequence ID" value="PVZ94018.1"/>
    <property type="molecule type" value="Genomic_DNA"/>
</dbReference>
<feature type="transmembrane region" description="Helical" evidence="1">
    <location>
        <begin position="864"/>
        <end position="884"/>
    </location>
</feature>
<dbReference type="InterPro" id="IPR058062">
    <property type="entry name" value="SCO7613_C"/>
</dbReference>
<proteinExistence type="predicted"/>
<feature type="transmembrane region" description="Helical" evidence="1">
    <location>
        <begin position="1163"/>
        <end position="1183"/>
    </location>
</feature>
<feature type="transmembrane region" description="Helical" evidence="1">
    <location>
        <begin position="896"/>
        <end position="915"/>
    </location>
</feature>
<feature type="transmembrane region" description="Helical" evidence="1">
    <location>
        <begin position="1190"/>
        <end position="1210"/>
    </location>
</feature>
<feature type="transmembrane region" description="Helical" evidence="1">
    <location>
        <begin position="612"/>
        <end position="634"/>
    </location>
</feature>
<feature type="transmembrane region" description="Helical" evidence="1">
    <location>
        <begin position="309"/>
        <end position="329"/>
    </location>
</feature>
<feature type="transmembrane region" description="Helical" evidence="1">
    <location>
        <begin position="510"/>
        <end position="530"/>
    </location>
</feature>
<evidence type="ECO:0000313" key="2">
    <source>
        <dbReference type="EMBL" id="PVZ94018.1"/>
    </source>
</evidence>
<feature type="transmembrane region" description="Helical" evidence="1">
    <location>
        <begin position="228"/>
        <end position="246"/>
    </location>
</feature>
<dbReference type="OrthoDB" id="5149148at2"/>
<feature type="transmembrane region" description="Helical" evidence="1">
    <location>
        <begin position="960"/>
        <end position="979"/>
    </location>
</feature>
<keyword evidence="3" id="KW-1185">Reference proteome</keyword>
<feature type="transmembrane region" description="Helical" evidence="1">
    <location>
        <begin position="537"/>
        <end position="555"/>
    </location>
</feature>
<feature type="transmembrane region" description="Helical" evidence="1">
    <location>
        <begin position="485"/>
        <end position="504"/>
    </location>
</feature>
<dbReference type="Proteomes" id="UP000244893">
    <property type="component" value="Unassembled WGS sequence"/>
</dbReference>
<feature type="transmembrane region" description="Helical" evidence="1">
    <location>
        <begin position="1097"/>
        <end position="1115"/>
    </location>
</feature>
<feature type="transmembrane region" description="Helical" evidence="1">
    <location>
        <begin position="927"/>
        <end position="948"/>
    </location>
</feature>
<feature type="transmembrane region" description="Helical" evidence="1">
    <location>
        <begin position="1011"/>
        <end position="1030"/>
    </location>
</feature>
<feature type="transmembrane region" description="Helical" evidence="1">
    <location>
        <begin position="362"/>
        <end position="382"/>
    </location>
</feature>
<feature type="transmembrane region" description="Helical" evidence="1">
    <location>
        <begin position="453"/>
        <end position="473"/>
    </location>
</feature>
<gene>
    <name evidence="2" type="ORF">DDQ50_09690</name>
</gene>
<feature type="transmembrane region" description="Helical" evidence="1">
    <location>
        <begin position="1066"/>
        <end position="1085"/>
    </location>
</feature>
<feature type="transmembrane region" description="Helical" evidence="1">
    <location>
        <begin position="561"/>
        <end position="579"/>
    </location>
</feature>
<accession>A0A2V1HN93</accession>
<feature type="transmembrane region" description="Helical" evidence="1">
    <location>
        <begin position="814"/>
        <end position="834"/>
    </location>
</feature>
<protein>
    <submittedName>
        <fullName evidence="2">Uncharacterized protein</fullName>
    </submittedName>
</protein>
<keyword evidence="1" id="KW-0812">Transmembrane</keyword>
<feature type="transmembrane region" description="Helical" evidence="1">
    <location>
        <begin position="586"/>
        <end position="606"/>
    </location>
</feature>
<feature type="transmembrane region" description="Helical" evidence="1">
    <location>
        <begin position="147"/>
        <end position="164"/>
    </location>
</feature>
<feature type="transmembrane region" description="Helical" evidence="1">
    <location>
        <begin position="176"/>
        <end position="196"/>
    </location>
</feature>
<keyword evidence="1" id="KW-0472">Membrane</keyword>
<feature type="transmembrane region" description="Helical" evidence="1">
    <location>
        <begin position="696"/>
        <end position="719"/>
    </location>
</feature>
<evidence type="ECO:0000313" key="3">
    <source>
        <dbReference type="Proteomes" id="UP000244893"/>
    </source>
</evidence>